<dbReference type="InterPro" id="IPR002347">
    <property type="entry name" value="SDR_fam"/>
</dbReference>
<dbReference type="InterPro" id="IPR036291">
    <property type="entry name" value="NAD(P)-bd_dom_sf"/>
</dbReference>
<proteinExistence type="inferred from homology"/>
<accession>A0A0D2PES2</accession>
<dbReference type="EMBL" id="KN817586">
    <property type="protein sequence ID" value="KJA18670.1"/>
    <property type="molecule type" value="Genomic_DNA"/>
</dbReference>
<gene>
    <name evidence="4" type="ORF">HYPSUDRAFT_168915</name>
</gene>
<dbReference type="Pfam" id="PF00106">
    <property type="entry name" value="adh_short"/>
    <property type="match status" value="1"/>
</dbReference>
<protein>
    <recommendedName>
        <fullName evidence="6">NAD(P)-binding protein</fullName>
    </recommendedName>
</protein>
<organism evidence="4 5">
    <name type="scientific">Hypholoma sublateritium (strain FD-334 SS-4)</name>
    <dbReference type="NCBI Taxonomy" id="945553"/>
    <lineage>
        <taxon>Eukaryota</taxon>
        <taxon>Fungi</taxon>
        <taxon>Dikarya</taxon>
        <taxon>Basidiomycota</taxon>
        <taxon>Agaricomycotina</taxon>
        <taxon>Agaricomycetes</taxon>
        <taxon>Agaricomycetidae</taxon>
        <taxon>Agaricales</taxon>
        <taxon>Agaricineae</taxon>
        <taxon>Strophariaceae</taxon>
        <taxon>Hypholoma</taxon>
    </lineage>
</organism>
<evidence type="ECO:0000256" key="2">
    <source>
        <dbReference type="ARBA" id="ARBA00022857"/>
    </source>
</evidence>
<dbReference type="AlphaFoldDB" id="A0A0D2PES2"/>
<dbReference type="PRINTS" id="PR00081">
    <property type="entry name" value="GDHRDH"/>
</dbReference>
<evidence type="ECO:0000256" key="3">
    <source>
        <dbReference type="ARBA" id="ARBA00023002"/>
    </source>
</evidence>
<evidence type="ECO:0000313" key="4">
    <source>
        <dbReference type="EMBL" id="KJA18670.1"/>
    </source>
</evidence>
<evidence type="ECO:0008006" key="6">
    <source>
        <dbReference type="Google" id="ProtNLM"/>
    </source>
</evidence>
<keyword evidence="5" id="KW-1185">Reference proteome</keyword>
<evidence type="ECO:0000256" key="1">
    <source>
        <dbReference type="ARBA" id="ARBA00006484"/>
    </source>
</evidence>
<evidence type="ECO:0000313" key="5">
    <source>
        <dbReference type="Proteomes" id="UP000054270"/>
    </source>
</evidence>
<dbReference type="Proteomes" id="UP000054270">
    <property type="component" value="Unassembled WGS sequence"/>
</dbReference>
<sequence>MVAPFSKKAISEKDLVDLHGKVVIVTGGNTGIGYGTVQFLARKGAKVYIAGRNEGRVAAAIQQLKSEGIEDGSLHLLKIDLANPRSVKSAVEEFLAKETRLDILVNNAAIGATGPYNLTEDGLLDIMATNHIGHFVLTEGLLPLLKLTALEEGADVRIVNVSSVAHERVHPESFVGKDSINKNYGDSFNGYLDTYGLSKLANILHSKELQRRIDSAGIPIVCTSVHPGPVMTDGANTFLRRVPYIGGFITASIGSFVFWPWRKGAMTSAFAAAGTDLAQDKARFKGVYFTPVAKVTEPTKAAQDERLARELWETTKSILKELGL</sequence>
<keyword evidence="3" id="KW-0560">Oxidoreductase</keyword>
<dbReference type="GO" id="GO:0016491">
    <property type="term" value="F:oxidoreductase activity"/>
    <property type="evidence" value="ECO:0007669"/>
    <property type="project" value="UniProtKB-KW"/>
</dbReference>
<dbReference type="SUPFAM" id="SSF51735">
    <property type="entry name" value="NAD(P)-binding Rossmann-fold domains"/>
    <property type="match status" value="1"/>
</dbReference>
<reference evidence="5" key="1">
    <citation type="submission" date="2014-04" db="EMBL/GenBank/DDBJ databases">
        <title>Evolutionary Origins and Diversification of the Mycorrhizal Mutualists.</title>
        <authorList>
            <consortium name="DOE Joint Genome Institute"/>
            <consortium name="Mycorrhizal Genomics Consortium"/>
            <person name="Kohler A."/>
            <person name="Kuo A."/>
            <person name="Nagy L.G."/>
            <person name="Floudas D."/>
            <person name="Copeland A."/>
            <person name="Barry K.W."/>
            <person name="Cichocki N."/>
            <person name="Veneault-Fourrey C."/>
            <person name="LaButti K."/>
            <person name="Lindquist E.A."/>
            <person name="Lipzen A."/>
            <person name="Lundell T."/>
            <person name="Morin E."/>
            <person name="Murat C."/>
            <person name="Riley R."/>
            <person name="Ohm R."/>
            <person name="Sun H."/>
            <person name="Tunlid A."/>
            <person name="Henrissat B."/>
            <person name="Grigoriev I.V."/>
            <person name="Hibbett D.S."/>
            <person name="Martin F."/>
        </authorList>
    </citation>
    <scope>NUCLEOTIDE SEQUENCE [LARGE SCALE GENOMIC DNA]</scope>
    <source>
        <strain evidence="5">FD-334 SS-4</strain>
    </source>
</reference>
<keyword evidence="2" id="KW-0521">NADP</keyword>
<dbReference type="OrthoDB" id="191139at2759"/>
<dbReference type="PANTHER" id="PTHR24320">
    <property type="entry name" value="RETINOL DEHYDROGENASE"/>
    <property type="match status" value="1"/>
</dbReference>
<dbReference type="Gene3D" id="3.40.50.720">
    <property type="entry name" value="NAD(P)-binding Rossmann-like Domain"/>
    <property type="match status" value="1"/>
</dbReference>
<dbReference type="PANTHER" id="PTHR24320:SF282">
    <property type="entry name" value="WW DOMAIN-CONTAINING OXIDOREDUCTASE"/>
    <property type="match status" value="1"/>
</dbReference>
<dbReference type="STRING" id="945553.A0A0D2PES2"/>
<dbReference type="OMA" id="CITRSAL"/>
<comment type="similarity">
    <text evidence="1">Belongs to the short-chain dehydrogenases/reductases (SDR) family.</text>
</comment>
<name>A0A0D2PES2_HYPSF</name>